<feature type="region of interest" description="Disordered" evidence="1">
    <location>
        <begin position="405"/>
        <end position="431"/>
    </location>
</feature>
<organism evidence="2">
    <name type="scientific">CrAss-like virus sp. ctt4r3</name>
    <dbReference type="NCBI Taxonomy" id="2823619"/>
    <lineage>
        <taxon>Viruses</taxon>
        <taxon>Duplodnaviria</taxon>
        <taxon>Heunggongvirae</taxon>
        <taxon>Uroviricota</taxon>
        <taxon>Caudoviricetes</taxon>
        <taxon>Crassvirales</taxon>
    </lineage>
</organism>
<dbReference type="EMBL" id="BK014649">
    <property type="protein sequence ID" value="DAD65843.1"/>
    <property type="molecule type" value="Genomic_DNA"/>
</dbReference>
<accession>A0A8S5L7B5</accession>
<proteinExistence type="predicted"/>
<feature type="compositionally biased region" description="Basic and acidic residues" evidence="1">
    <location>
        <begin position="420"/>
        <end position="431"/>
    </location>
</feature>
<name>A0A8S5L7B5_9CAUD</name>
<sequence>MAVEKIIIPDDETAEQKQARLRKELEERKAKEAEEARKAEEQRKAEEEAAGSKGDENGGEEGSGSGEETTEEAEQVEIDGTLYTIDDNGNAVDANGEIKFTKAQIDEMSADNANEVDEDYIEAISKASGIVIKDEKGKPVKFEPTIEGFAKREAAIKALGEQEGFNKGFNDFLANNPDIAALVEYKSKFGTIEGYSANVDYSKVEITDDDNLLADLIYKAEIQKGTSPERAKRIVDFAKANNTLKDDATESLTWLRKNQEAEINEIRKREALEMQAELEKEIKFYGVSYEDDGTVKVHDAPGSLYDLVVVKGQIGEYALPKEGLRIKTKDGEKLVSRQELFDYFSRPVHEINGMVYSQAQVDEINRLSNPAELAMRFIMNLDGGVDQLIKAELGKREVKRLRSLASKAGKNNGNPKTHKVNKDDKIILPIK</sequence>
<feature type="compositionally biased region" description="Basic and acidic residues" evidence="1">
    <location>
        <begin position="14"/>
        <end position="47"/>
    </location>
</feature>
<evidence type="ECO:0000313" key="2">
    <source>
        <dbReference type="EMBL" id="DAD65843.1"/>
    </source>
</evidence>
<evidence type="ECO:0000256" key="1">
    <source>
        <dbReference type="SAM" id="MobiDB-lite"/>
    </source>
</evidence>
<reference evidence="2" key="1">
    <citation type="journal article" date="2021" name="Proc. Natl. Acad. Sci. U.S.A.">
        <title>A Catalog of Tens of Thousands of Viruses from Human Metagenomes Reveals Hidden Associations with Chronic Diseases.</title>
        <authorList>
            <person name="Tisza M.J."/>
            <person name="Buck C.B."/>
        </authorList>
    </citation>
    <scope>NUCLEOTIDE SEQUENCE</scope>
    <source>
        <strain evidence="2">Ctt4r3</strain>
    </source>
</reference>
<protein>
    <submittedName>
        <fullName evidence="2">Uncharacterized protein</fullName>
    </submittedName>
</protein>
<feature type="region of interest" description="Disordered" evidence="1">
    <location>
        <begin position="1"/>
        <end position="73"/>
    </location>
</feature>